<protein>
    <submittedName>
        <fullName evidence="1">Uncharacterized protein</fullName>
    </submittedName>
</protein>
<dbReference type="EMBL" id="PCRS01000030">
    <property type="protein sequence ID" value="PIP24890.1"/>
    <property type="molecule type" value="Genomic_DNA"/>
</dbReference>
<dbReference type="AlphaFoldDB" id="A0A2G9Z076"/>
<comment type="caution">
    <text evidence="1">The sequence shown here is derived from an EMBL/GenBank/DDBJ whole genome shotgun (WGS) entry which is preliminary data.</text>
</comment>
<evidence type="ECO:0000313" key="2">
    <source>
        <dbReference type="Proteomes" id="UP000228681"/>
    </source>
</evidence>
<name>A0A2G9Z076_9BACT</name>
<reference evidence="1 2" key="1">
    <citation type="submission" date="2017-09" db="EMBL/GenBank/DDBJ databases">
        <title>Depth-based differentiation of microbial function through sediment-hosted aquifers and enrichment of novel symbionts in the deep terrestrial subsurface.</title>
        <authorList>
            <person name="Probst A.J."/>
            <person name="Ladd B."/>
            <person name="Jarett J.K."/>
            <person name="Geller-Mcgrath D.E."/>
            <person name="Sieber C.M."/>
            <person name="Emerson J.B."/>
            <person name="Anantharaman K."/>
            <person name="Thomas B.C."/>
            <person name="Malmstrom R."/>
            <person name="Stieglmeier M."/>
            <person name="Klingl A."/>
            <person name="Woyke T."/>
            <person name="Ryan C.M."/>
            <person name="Banfield J.F."/>
        </authorList>
    </citation>
    <scope>NUCLEOTIDE SEQUENCE [LARGE SCALE GENOMIC DNA]</scope>
    <source>
        <strain evidence="1">CG23_combo_of_CG06-09_8_20_14_all_36_12</strain>
    </source>
</reference>
<accession>A0A2G9Z076</accession>
<evidence type="ECO:0000313" key="1">
    <source>
        <dbReference type="EMBL" id="PIP24890.1"/>
    </source>
</evidence>
<organism evidence="1 2">
    <name type="scientific">Candidatus Nealsonbacteria bacterium CG23_combo_of_CG06-09_8_20_14_all_36_12</name>
    <dbReference type="NCBI Taxonomy" id="1974718"/>
    <lineage>
        <taxon>Bacteria</taxon>
        <taxon>Candidatus Nealsoniibacteriota</taxon>
    </lineage>
</organism>
<sequence>MKGSIENDKFVVWGDHVVETVDDGGVVVKRGRLKITRLYPQATKEEKEADLGKVIENFEKEMEVK</sequence>
<gene>
    <name evidence="1" type="ORF">COX34_01760</name>
</gene>
<proteinExistence type="predicted"/>
<dbReference type="Proteomes" id="UP000228681">
    <property type="component" value="Unassembled WGS sequence"/>
</dbReference>